<dbReference type="GO" id="GO:0030395">
    <property type="term" value="F:lactose binding"/>
    <property type="evidence" value="ECO:0007669"/>
    <property type="project" value="TreeGrafter"/>
</dbReference>
<dbReference type="Gene3D" id="1.20.1250.20">
    <property type="entry name" value="MFS general substrate transporter like domains"/>
    <property type="match status" value="2"/>
</dbReference>
<feature type="transmembrane region" description="Helical" evidence="8">
    <location>
        <begin position="279"/>
        <end position="303"/>
    </location>
</feature>
<keyword evidence="2" id="KW-0813">Transport</keyword>
<proteinExistence type="predicted"/>
<keyword evidence="3" id="KW-1003">Cell membrane</keyword>
<dbReference type="GO" id="GO:0005886">
    <property type="term" value="C:plasma membrane"/>
    <property type="evidence" value="ECO:0007669"/>
    <property type="project" value="UniProtKB-SubCell"/>
</dbReference>
<dbReference type="Pfam" id="PF12832">
    <property type="entry name" value="MFS_1_like"/>
    <property type="match status" value="1"/>
</dbReference>
<name>A0A451BGN4_9GAMM</name>
<feature type="transmembrane region" description="Helical" evidence="8">
    <location>
        <begin position="369"/>
        <end position="389"/>
    </location>
</feature>
<evidence type="ECO:0000259" key="9">
    <source>
        <dbReference type="Pfam" id="PF12832"/>
    </source>
</evidence>
<keyword evidence="7 8" id="KW-0472">Membrane</keyword>
<keyword evidence="6 8" id="KW-1133">Transmembrane helix</keyword>
<feature type="transmembrane region" description="Helical" evidence="8">
    <location>
        <begin position="21"/>
        <end position="40"/>
    </location>
</feature>
<protein>
    <submittedName>
        <fullName evidence="12">MFS transporter, PPP family, 3-phenylpropionic acid transporter</fullName>
    </submittedName>
</protein>
<evidence type="ECO:0000256" key="5">
    <source>
        <dbReference type="ARBA" id="ARBA00022692"/>
    </source>
</evidence>
<dbReference type="SUPFAM" id="SSF103473">
    <property type="entry name" value="MFS general substrate transporter"/>
    <property type="match status" value="1"/>
</dbReference>
<feature type="transmembrane region" description="Helical" evidence="8">
    <location>
        <begin position="214"/>
        <end position="237"/>
    </location>
</feature>
<reference evidence="12" key="1">
    <citation type="submission" date="2019-02" db="EMBL/GenBank/DDBJ databases">
        <authorList>
            <person name="Gruber-Vodicka R. H."/>
            <person name="Seah K. B. B."/>
        </authorList>
    </citation>
    <scope>NUCLEOTIDE SEQUENCE</scope>
    <source>
        <strain evidence="10">BECK_BZ197</strain>
        <strain evidence="12">BECK_BZ198</strain>
        <strain evidence="11">BECK_BZ199</strain>
    </source>
</reference>
<evidence type="ECO:0000256" key="3">
    <source>
        <dbReference type="ARBA" id="ARBA00022475"/>
    </source>
</evidence>
<evidence type="ECO:0000256" key="2">
    <source>
        <dbReference type="ARBA" id="ARBA00022448"/>
    </source>
</evidence>
<feature type="transmembrane region" description="Helical" evidence="8">
    <location>
        <begin position="145"/>
        <end position="165"/>
    </location>
</feature>
<feature type="transmembrane region" description="Helical" evidence="8">
    <location>
        <begin position="106"/>
        <end position="124"/>
    </location>
</feature>
<accession>A0A451BGN4</accession>
<feature type="transmembrane region" description="Helical" evidence="8">
    <location>
        <begin position="342"/>
        <end position="363"/>
    </location>
</feature>
<gene>
    <name evidence="10" type="ORF">BECKMB1821G_GA0114241_102238</name>
    <name evidence="12" type="ORF">BECKMB1821H_GA0114242_11392</name>
    <name evidence="11" type="ORF">BECKMB1821I_GA0114274_11385</name>
</gene>
<organism evidence="12">
    <name type="scientific">Candidatus Kentrum sp. MB</name>
    <dbReference type="NCBI Taxonomy" id="2138164"/>
    <lineage>
        <taxon>Bacteria</taxon>
        <taxon>Pseudomonadati</taxon>
        <taxon>Pseudomonadota</taxon>
        <taxon>Gammaproteobacteria</taxon>
        <taxon>Candidatus Kentrum</taxon>
    </lineage>
</organism>
<dbReference type="InterPro" id="IPR036259">
    <property type="entry name" value="MFS_trans_sf"/>
</dbReference>
<dbReference type="AlphaFoldDB" id="A0A451BGN4"/>
<dbReference type="EMBL" id="CAADFO010000022">
    <property type="protein sequence ID" value="VFK26729.1"/>
    <property type="molecule type" value="Genomic_DNA"/>
</dbReference>
<dbReference type="InterPro" id="IPR024989">
    <property type="entry name" value="MFS_assoc_dom"/>
</dbReference>
<evidence type="ECO:0000256" key="7">
    <source>
        <dbReference type="ARBA" id="ARBA00023136"/>
    </source>
</evidence>
<evidence type="ECO:0000256" key="8">
    <source>
        <dbReference type="SAM" id="Phobius"/>
    </source>
</evidence>
<dbReference type="GO" id="GO:0015528">
    <property type="term" value="F:lactose:proton symporter activity"/>
    <property type="evidence" value="ECO:0007669"/>
    <property type="project" value="TreeGrafter"/>
</dbReference>
<feature type="transmembrane region" description="Helical" evidence="8">
    <location>
        <begin position="52"/>
        <end position="73"/>
    </location>
</feature>
<feature type="domain" description="Major facilitator superfamily associated" evidence="9">
    <location>
        <begin position="17"/>
        <end position="372"/>
    </location>
</feature>
<keyword evidence="5 8" id="KW-0812">Transmembrane</keyword>
<dbReference type="PANTHER" id="PTHR23522:SF10">
    <property type="entry name" value="3-PHENYLPROPIONIC ACID TRANSPORTER-RELATED"/>
    <property type="match status" value="1"/>
</dbReference>
<feature type="transmembrane region" description="Helical" evidence="8">
    <location>
        <begin position="171"/>
        <end position="193"/>
    </location>
</feature>
<evidence type="ECO:0000256" key="4">
    <source>
        <dbReference type="ARBA" id="ARBA00022519"/>
    </source>
</evidence>
<dbReference type="PIRSF" id="PIRSF004925">
    <property type="entry name" value="HcaT"/>
    <property type="match status" value="1"/>
</dbReference>
<keyword evidence="4" id="KW-0997">Cell inner membrane</keyword>
<dbReference type="InterPro" id="IPR026032">
    <property type="entry name" value="HcaT-like"/>
</dbReference>
<dbReference type="NCBIfam" id="NF037955">
    <property type="entry name" value="mfs"/>
    <property type="match status" value="1"/>
</dbReference>
<evidence type="ECO:0000313" key="11">
    <source>
        <dbReference type="EMBL" id="VFK35702.1"/>
    </source>
</evidence>
<dbReference type="EMBL" id="CAADGH010000139">
    <property type="protein sequence ID" value="VFK77440.1"/>
    <property type="molecule type" value="Genomic_DNA"/>
</dbReference>
<feature type="transmembrane region" description="Helical" evidence="8">
    <location>
        <begin position="243"/>
        <end position="267"/>
    </location>
</feature>
<evidence type="ECO:0000256" key="6">
    <source>
        <dbReference type="ARBA" id="ARBA00022989"/>
    </source>
</evidence>
<dbReference type="PANTHER" id="PTHR23522">
    <property type="entry name" value="BLL5896 PROTEIN"/>
    <property type="match status" value="1"/>
</dbReference>
<evidence type="ECO:0000313" key="10">
    <source>
        <dbReference type="EMBL" id="VFK26729.1"/>
    </source>
</evidence>
<feature type="transmembrane region" description="Helical" evidence="8">
    <location>
        <begin position="309"/>
        <end position="330"/>
    </location>
</feature>
<comment type="subcellular location">
    <subcellularLocation>
        <location evidence="1">Cell inner membrane</location>
        <topology evidence="1">Multi-pass membrane protein</topology>
    </subcellularLocation>
</comment>
<dbReference type="EMBL" id="CAADFQ010000138">
    <property type="protein sequence ID" value="VFK35702.1"/>
    <property type="molecule type" value="Genomic_DNA"/>
</dbReference>
<sequence>MEHPRSENLSPASSIPYWQLSNFYLFYFASAGILTPYFGVYLQSLGFCPRKIGVITAILFIAKAIAPNVWGWLGDRHGKYIEIVRITAFVSAISFAGIYFSPAALFGWFVLVITVFGFFWNAVLPQVEVVTLNHLGADRHNYSHIRLWGSIGFILAVLLFGELLNQYGTGLVAHGMLILLIGMAASSLLIPGHPGKALTRRSESLGWILRQPRVLALLLACFLMQVSHGPFYAFYSIYLDEHLYSYTLIGSLWAVGVGAEVAIFMVMPRILKYVGLRNLFVFAFALSGLRWSLMALFPMVLWVQIVSQLLHAATFGVFHVVSVLFIHRFFTETYHSFGQSLYRSIGTGLGGAVGVLGGGFLWHSTGGEITYLVAAGISISALFIVWRWIRDKV</sequence>
<evidence type="ECO:0000256" key="1">
    <source>
        <dbReference type="ARBA" id="ARBA00004429"/>
    </source>
</evidence>
<evidence type="ECO:0000313" key="12">
    <source>
        <dbReference type="EMBL" id="VFK77440.1"/>
    </source>
</evidence>
<feature type="transmembrane region" description="Helical" evidence="8">
    <location>
        <begin position="80"/>
        <end position="100"/>
    </location>
</feature>